<proteinExistence type="predicted"/>
<accession>A0ACC0MZ93</accession>
<dbReference type="EMBL" id="CM046394">
    <property type="protein sequence ID" value="KAI8546061.1"/>
    <property type="molecule type" value="Genomic_DNA"/>
</dbReference>
<keyword evidence="2" id="KW-1185">Reference proteome</keyword>
<sequence>MPLLKKAEPKSDTRTPRIKFSTEINRGGDRPKIKLKRAQNGITREQGSDREAKENTLLEFARVVKAQEQVVAGTLHHLTIEAVDAGKKKLYEAKVWVKPWMGFKELQEFKHVGETPSLTPSDLGAEKDGHAPGWQTVPAHDPVVQDAAHHAVKTIQQRSNSLFPYELLEVVHAKAEVIEEFAKIDMLLKLKRGDKEEKFKVQVHKNEGTFRLNHMEADHS</sequence>
<comment type="caution">
    <text evidence="1">The sequence shown here is derived from an EMBL/GenBank/DDBJ whole genome shotgun (WGS) entry which is preliminary data.</text>
</comment>
<reference evidence="1" key="1">
    <citation type="submission" date="2022-02" db="EMBL/GenBank/DDBJ databases">
        <title>Plant Genome Project.</title>
        <authorList>
            <person name="Zhang R.-G."/>
        </authorList>
    </citation>
    <scope>NUCLEOTIDE SEQUENCE</scope>
    <source>
        <strain evidence="1">AT1</strain>
    </source>
</reference>
<dbReference type="Proteomes" id="UP001062846">
    <property type="component" value="Chromosome 7"/>
</dbReference>
<protein>
    <submittedName>
        <fullName evidence="1">Uncharacterized protein</fullName>
    </submittedName>
</protein>
<organism evidence="1 2">
    <name type="scientific">Rhododendron molle</name>
    <name type="common">Chinese azalea</name>
    <name type="synonym">Azalea mollis</name>
    <dbReference type="NCBI Taxonomy" id="49168"/>
    <lineage>
        <taxon>Eukaryota</taxon>
        <taxon>Viridiplantae</taxon>
        <taxon>Streptophyta</taxon>
        <taxon>Embryophyta</taxon>
        <taxon>Tracheophyta</taxon>
        <taxon>Spermatophyta</taxon>
        <taxon>Magnoliopsida</taxon>
        <taxon>eudicotyledons</taxon>
        <taxon>Gunneridae</taxon>
        <taxon>Pentapetalae</taxon>
        <taxon>asterids</taxon>
        <taxon>Ericales</taxon>
        <taxon>Ericaceae</taxon>
        <taxon>Ericoideae</taxon>
        <taxon>Rhodoreae</taxon>
        <taxon>Rhododendron</taxon>
    </lineage>
</organism>
<evidence type="ECO:0000313" key="2">
    <source>
        <dbReference type="Proteomes" id="UP001062846"/>
    </source>
</evidence>
<gene>
    <name evidence="1" type="ORF">RHMOL_Rhmol07G0086900</name>
</gene>
<name>A0ACC0MZ93_RHOML</name>
<evidence type="ECO:0000313" key="1">
    <source>
        <dbReference type="EMBL" id="KAI8546061.1"/>
    </source>
</evidence>